<accession>A0AAX4NDA0</accession>
<dbReference type="SUPFAM" id="SSF51703">
    <property type="entry name" value="Cobalamin (vitamin B12)-dependent enzymes"/>
    <property type="match status" value="1"/>
</dbReference>
<protein>
    <submittedName>
        <fullName evidence="3">Methylmalonyl-CoA mutase family protein</fullName>
    </submittedName>
</protein>
<dbReference type="EMBL" id="CP133772">
    <property type="protein sequence ID" value="WYX99486.1"/>
    <property type="molecule type" value="Genomic_DNA"/>
</dbReference>
<dbReference type="InterPro" id="IPR016176">
    <property type="entry name" value="Cbl-dep_enz_cat"/>
</dbReference>
<sequence>MEKREENYWDSKLKEIQSKKSGENKAYSEWKSRTLQPWNRKTGYREKEYTNSSSIDLKEVYTKDDLSKDYTEKMGMPGEYPYTRGIYPNMYRGRKWTMRMFSGFGTPEDTNRRLKYLIEHGESGLSIAFDMPTLYGFDADNPRSDGEIGRCGVNVSSLQDMEEILEGIDLSEVSTSMTINAPAAVVTAMYIAVAKKKKIPLERIAGTVQADILKEYIAQKEWIYPPEAHIRLIRDMMVYCTENVPKWNYISISGYHIREAGSSAVQELAFTLADGFYYVDMGIKAGLNVDDFAPRLSFFFNSSINFFEEIAKMRAARRIWATVLREKYGSKKERTLLLRFHTQTSGYTLTWQQPLNNIVRTTVEAMAAIMGGTQSLHTNSYDEAWALPSEEAVKIALRTQQILADETGIPDVIDPLGGSYYVEWLTDRMEEEAYRYFDTIERLGGILEAVKKGFIQKEIAGTSYRRQIRLEQGKEIMVGVNRYEEKNEKPISTLKISHKAQIDQINKLKKLKETRNNLEVKKSLQDLEKALRNPDENAMPYIIKAVEAYATLEEISNVGRNIFGEWKEPVIV</sequence>
<reference evidence="3 4" key="1">
    <citation type="submission" date="2023-09" db="EMBL/GenBank/DDBJ databases">
        <authorList>
            <person name="Golyshina O.V."/>
            <person name="Lunev E.A."/>
            <person name="Bargiela R."/>
            <person name="Gaines M.C."/>
            <person name="Daum B."/>
            <person name="Bale N.J."/>
            <person name="Koenen M."/>
            <person name="Sinninghe Damst J.S."/>
            <person name="Yakimov M."/>
            <person name="Golyshin P.N."/>
        </authorList>
    </citation>
    <scope>NUCLEOTIDE SEQUENCE [LARGE SCALE GENOMIC DNA]</scope>
    <source>
        <strain evidence="3 4">M1</strain>
    </source>
</reference>
<dbReference type="GO" id="GO:0004494">
    <property type="term" value="F:methylmalonyl-CoA mutase activity"/>
    <property type="evidence" value="ECO:0007669"/>
    <property type="project" value="InterPro"/>
</dbReference>
<dbReference type="PANTHER" id="PTHR48101">
    <property type="entry name" value="METHYLMALONYL-COA MUTASE, MITOCHONDRIAL-RELATED"/>
    <property type="match status" value="1"/>
</dbReference>
<dbReference type="AlphaFoldDB" id="A0AAX4NDA0"/>
<evidence type="ECO:0000313" key="3">
    <source>
        <dbReference type="EMBL" id="WYX99486.1"/>
    </source>
</evidence>
<keyword evidence="4" id="KW-1185">Reference proteome</keyword>
<dbReference type="Gene3D" id="3.20.20.240">
    <property type="entry name" value="Methylmalonyl-CoA mutase"/>
    <property type="match status" value="1"/>
</dbReference>
<dbReference type="InterPro" id="IPR006098">
    <property type="entry name" value="MMCoA_mutase_a_cat"/>
</dbReference>
<feature type="domain" description="Methylmalonyl-CoA mutase alpha/beta chain catalytic" evidence="2">
    <location>
        <begin position="51"/>
        <end position="565"/>
    </location>
</feature>
<organism evidence="3 4">
    <name type="scientific">Oxyplasma meridianum</name>
    <dbReference type="NCBI Taxonomy" id="3073602"/>
    <lineage>
        <taxon>Archaea</taxon>
        <taxon>Methanobacteriati</taxon>
        <taxon>Thermoplasmatota</taxon>
        <taxon>Thermoplasmata</taxon>
        <taxon>Thermoplasmatales</taxon>
        <taxon>Thermoplasmataceae</taxon>
        <taxon>Oxyplasma</taxon>
    </lineage>
</organism>
<dbReference type="InterPro" id="IPR006099">
    <property type="entry name" value="MeMalonylCoA_mutase_a/b_cat"/>
</dbReference>
<name>A0AAX4NDA0_9ARCH</name>
<dbReference type="RefSeq" id="WP_393971460.1">
    <property type="nucleotide sequence ID" value="NZ_CP133772.1"/>
</dbReference>
<proteinExistence type="predicted"/>
<dbReference type="PANTHER" id="PTHR48101:SF1">
    <property type="entry name" value="METHYLMALONYL-COA MUTASE, LARGE SUBUNIT"/>
    <property type="match status" value="1"/>
</dbReference>
<keyword evidence="1" id="KW-0413">Isomerase</keyword>
<dbReference type="Pfam" id="PF01642">
    <property type="entry name" value="MM_CoA_mutase"/>
    <property type="match status" value="1"/>
</dbReference>
<dbReference type="GO" id="GO:0031419">
    <property type="term" value="F:cobalamin binding"/>
    <property type="evidence" value="ECO:0007669"/>
    <property type="project" value="InterPro"/>
</dbReference>
<evidence type="ECO:0000256" key="1">
    <source>
        <dbReference type="ARBA" id="ARBA00023235"/>
    </source>
</evidence>
<dbReference type="GeneID" id="95966741"/>
<dbReference type="Proteomes" id="UP001451606">
    <property type="component" value="Chromosome"/>
</dbReference>
<gene>
    <name evidence="3" type="ORF">OXIME_000017</name>
</gene>
<dbReference type="NCBIfam" id="TIGR00641">
    <property type="entry name" value="acid_CoA_mut_N"/>
    <property type="match status" value="1"/>
</dbReference>
<evidence type="ECO:0000259" key="2">
    <source>
        <dbReference type="Pfam" id="PF01642"/>
    </source>
</evidence>
<evidence type="ECO:0000313" key="4">
    <source>
        <dbReference type="Proteomes" id="UP001451606"/>
    </source>
</evidence>
<dbReference type="KEGG" id="omr:OXIME_000017"/>